<dbReference type="GO" id="GO:0071949">
    <property type="term" value="F:FAD binding"/>
    <property type="evidence" value="ECO:0007669"/>
    <property type="project" value="InterPro"/>
</dbReference>
<dbReference type="InterPro" id="IPR016166">
    <property type="entry name" value="FAD-bd_PCMH"/>
</dbReference>
<evidence type="ECO:0000256" key="1">
    <source>
        <dbReference type="ARBA" id="ARBA00022630"/>
    </source>
</evidence>
<dbReference type="InterPro" id="IPR036318">
    <property type="entry name" value="FAD-bd_PCMH-like_sf"/>
</dbReference>
<dbReference type="SMART" id="SM01092">
    <property type="entry name" value="CO_deh_flav_C"/>
    <property type="match status" value="1"/>
</dbReference>
<proteinExistence type="predicted"/>
<dbReference type="Gene3D" id="3.30.43.10">
    <property type="entry name" value="Uridine Diphospho-n-acetylenolpyruvylglucosamine Reductase, domain 2"/>
    <property type="match status" value="1"/>
</dbReference>
<organism evidence="8">
    <name type="scientific">hydrothermal vent metagenome</name>
    <dbReference type="NCBI Taxonomy" id="652676"/>
    <lineage>
        <taxon>unclassified sequences</taxon>
        <taxon>metagenomes</taxon>
        <taxon>ecological metagenomes</taxon>
    </lineage>
</organism>
<dbReference type="Gene3D" id="3.30.465.10">
    <property type="match status" value="1"/>
</dbReference>
<dbReference type="InterPro" id="IPR036884">
    <property type="entry name" value="2Fe-2S-bd_dom_sf"/>
</dbReference>
<dbReference type="PROSITE" id="PS51387">
    <property type="entry name" value="FAD_PCMH"/>
    <property type="match status" value="1"/>
</dbReference>
<dbReference type="PIRSF" id="PIRSF036557">
    <property type="entry name" value="XdhA_RC"/>
    <property type="match status" value="1"/>
</dbReference>
<dbReference type="InterPro" id="IPR016208">
    <property type="entry name" value="Ald_Oxase/xanthine_DH-like"/>
</dbReference>
<dbReference type="InterPro" id="IPR001041">
    <property type="entry name" value="2Fe-2S_ferredoxin-type"/>
</dbReference>
<protein>
    <submittedName>
        <fullName evidence="8">Xanthine dehydrogenase iron-sulfur subunit / Xanthine dehydrogenase, FAD binding subunit</fullName>
        <ecNumber evidence="8">1.17.1.4</ecNumber>
    </submittedName>
</protein>
<evidence type="ECO:0000259" key="7">
    <source>
        <dbReference type="PROSITE" id="PS51387"/>
    </source>
</evidence>
<dbReference type="InterPro" id="IPR014307">
    <property type="entry name" value="Xanthine_DH_ssu"/>
</dbReference>
<evidence type="ECO:0000259" key="6">
    <source>
        <dbReference type="PROSITE" id="PS51085"/>
    </source>
</evidence>
<dbReference type="SUPFAM" id="SSF55447">
    <property type="entry name" value="CO dehydrogenase flavoprotein C-terminal domain-like"/>
    <property type="match status" value="1"/>
</dbReference>
<dbReference type="InterPro" id="IPR006058">
    <property type="entry name" value="2Fe2S_fd_BS"/>
</dbReference>
<keyword evidence="1" id="KW-0285">Flavoprotein</keyword>
<gene>
    <name evidence="8" type="ORF">MNBD_ALPHA01-1794</name>
</gene>
<dbReference type="EC" id="1.17.1.4" evidence="8"/>
<feature type="domain" description="2Fe-2S ferredoxin-type" evidence="6">
    <location>
        <begin position="4"/>
        <end position="89"/>
    </location>
</feature>
<dbReference type="InterPro" id="IPR002888">
    <property type="entry name" value="2Fe-2S-bd"/>
</dbReference>
<dbReference type="InterPro" id="IPR002346">
    <property type="entry name" value="Mopterin_DH_FAD-bd"/>
</dbReference>
<dbReference type="InterPro" id="IPR036683">
    <property type="entry name" value="CO_DH_flav_C_dom_sf"/>
</dbReference>
<keyword evidence="5" id="KW-0408">Iron</keyword>
<dbReference type="Pfam" id="PF01799">
    <property type="entry name" value="Fer2_2"/>
    <property type="match status" value="1"/>
</dbReference>
<evidence type="ECO:0000256" key="2">
    <source>
        <dbReference type="ARBA" id="ARBA00022723"/>
    </source>
</evidence>
<dbReference type="InterPro" id="IPR005107">
    <property type="entry name" value="CO_DH_flav_C"/>
</dbReference>
<dbReference type="GO" id="GO:0005506">
    <property type="term" value="F:iron ion binding"/>
    <property type="evidence" value="ECO:0007669"/>
    <property type="project" value="InterPro"/>
</dbReference>
<dbReference type="PANTHER" id="PTHR45444">
    <property type="entry name" value="XANTHINE DEHYDROGENASE"/>
    <property type="match status" value="1"/>
</dbReference>
<dbReference type="InterPro" id="IPR036010">
    <property type="entry name" value="2Fe-2S_ferredoxin-like_sf"/>
</dbReference>
<dbReference type="InterPro" id="IPR012675">
    <property type="entry name" value="Beta-grasp_dom_sf"/>
</dbReference>
<dbReference type="Gene3D" id="3.10.20.30">
    <property type="match status" value="1"/>
</dbReference>
<reference evidence="8" key="1">
    <citation type="submission" date="2018-06" db="EMBL/GenBank/DDBJ databases">
        <authorList>
            <person name="Zhirakovskaya E."/>
        </authorList>
    </citation>
    <scope>NUCLEOTIDE SEQUENCE</scope>
</reference>
<evidence type="ECO:0000256" key="5">
    <source>
        <dbReference type="ARBA" id="ARBA00023004"/>
    </source>
</evidence>
<keyword evidence="4 8" id="KW-0560">Oxidoreductase</keyword>
<dbReference type="PROSITE" id="PS51085">
    <property type="entry name" value="2FE2S_FER_2"/>
    <property type="match status" value="1"/>
</dbReference>
<dbReference type="InterPro" id="IPR012175">
    <property type="entry name" value="Xanth_DH_ssu_bac"/>
</dbReference>
<dbReference type="AlphaFoldDB" id="A0A3B0S2G2"/>
<dbReference type="SUPFAM" id="SSF56176">
    <property type="entry name" value="FAD-binding/transporter-associated domain-like"/>
    <property type="match status" value="1"/>
</dbReference>
<evidence type="ECO:0000313" key="8">
    <source>
        <dbReference type="EMBL" id="VAV97381.1"/>
    </source>
</evidence>
<keyword evidence="2" id="KW-0479">Metal-binding</keyword>
<dbReference type="InterPro" id="IPR016167">
    <property type="entry name" value="FAD-bd_PCMH_sub1"/>
</dbReference>
<keyword evidence="3" id="KW-0274">FAD</keyword>
<dbReference type="NCBIfam" id="TIGR02963">
    <property type="entry name" value="xanthine_xdhA"/>
    <property type="match status" value="1"/>
</dbReference>
<evidence type="ECO:0000256" key="3">
    <source>
        <dbReference type="ARBA" id="ARBA00022827"/>
    </source>
</evidence>
<dbReference type="SUPFAM" id="SSF47741">
    <property type="entry name" value="CO dehydrogenase ISP C-domain like"/>
    <property type="match status" value="1"/>
</dbReference>
<evidence type="ECO:0000256" key="4">
    <source>
        <dbReference type="ARBA" id="ARBA00023002"/>
    </source>
</evidence>
<dbReference type="PROSITE" id="PS00197">
    <property type="entry name" value="2FE2S_FER_1"/>
    <property type="match status" value="1"/>
</dbReference>
<dbReference type="EMBL" id="UOEJ01000087">
    <property type="protein sequence ID" value="VAV97381.1"/>
    <property type="molecule type" value="Genomic_DNA"/>
</dbReference>
<dbReference type="PANTHER" id="PTHR45444:SF3">
    <property type="entry name" value="XANTHINE DEHYDROGENASE"/>
    <property type="match status" value="1"/>
</dbReference>
<dbReference type="SUPFAM" id="SSF54292">
    <property type="entry name" value="2Fe-2S ferredoxin-like"/>
    <property type="match status" value="1"/>
</dbReference>
<dbReference type="Pfam" id="PF00111">
    <property type="entry name" value="Fer2"/>
    <property type="match status" value="1"/>
</dbReference>
<name>A0A3B0S2G2_9ZZZZ</name>
<dbReference type="Gene3D" id="3.30.390.50">
    <property type="entry name" value="CO dehydrogenase flavoprotein, C-terminal domain"/>
    <property type="match status" value="1"/>
</dbReference>
<dbReference type="Pfam" id="PF03450">
    <property type="entry name" value="CO_deh_flav_C"/>
    <property type="match status" value="1"/>
</dbReference>
<dbReference type="CDD" id="cd00207">
    <property type="entry name" value="fer2"/>
    <property type="match status" value="1"/>
</dbReference>
<dbReference type="Pfam" id="PF00941">
    <property type="entry name" value="FAD_binding_5"/>
    <property type="match status" value="1"/>
</dbReference>
<dbReference type="Gene3D" id="1.10.150.120">
    <property type="entry name" value="[2Fe-2S]-binding domain"/>
    <property type="match status" value="1"/>
</dbReference>
<accession>A0A3B0S2G2</accession>
<dbReference type="InterPro" id="IPR016169">
    <property type="entry name" value="FAD-bd_PCMH_sub2"/>
</dbReference>
<dbReference type="GO" id="GO:0004854">
    <property type="term" value="F:xanthine dehydrogenase activity"/>
    <property type="evidence" value="ECO:0007669"/>
    <property type="project" value="UniProtKB-EC"/>
</dbReference>
<dbReference type="GO" id="GO:0051537">
    <property type="term" value="F:2 iron, 2 sulfur cluster binding"/>
    <property type="evidence" value="ECO:0007669"/>
    <property type="project" value="InterPro"/>
</dbReference>
<feature type="domain" description="FAD-binding PCMH-type" evidence="7">
    <location>
        <begin position="198"/>
        <end position="371"/>
    </location>
</feature>
<sequence>MTENNITFLLGGKKQEIENFDPNRTLLDFLREDRARTGTKEGCAEGDCGACTVVVGSLKDGRITYQAVNACIIFLPTLDGQLILTVEDLIQPDGSLHPVQQALVDLHASQCGFCTPGFVMAIFAHIRSGGDADIDSINDALAGNLCRCTGYGPIIEATRRAIAEVTDDHLCALEKDWTDKLQHMARRGPLTLQWTCPDTGHIRHYHAPKDLKELSGTYAAHPSATLLAGGTDVGLWVTKQLRSLDHIIYLGRVGEMARITENDNIIEIGAGVTFAEALPVLTGNFPDFGEVVRRIGSSQIRNRATIGGNIANGSPIGDSMPGLIALNTELVLQSVKGARQMALEDYFIAYGQQDRKAGEFITAIRIPTLTEGQYFRAYKISKRFDQDISAVCGAILVTLDNNRVSHARIAFGGVAPTPIRAIRAEKALTGAIWNEKTIEKAMSELAHDISPISDMRASAGYRLKVAQNLLMKAFLEYDSPVSLTRLVGHDCFKGASHG</sequence>